<comment type="pathway">
    <text evidence="2 12">Amino-acid biosynthesis; L-lysine biosynthesis via DAP pathway; (S)-tetrahydrodipicolinate from L-aspartate: step 3/4.</text>
</comment>
<evidence type="ECO:0000256" key="7">
    <source>
        <dbReference type="ARBA" id="ARBA00022915"/>
    </source>
</evidence>
<keyword evidence="6 12" id="KW-0028">Amino-acid biosynthesis</keyword>
<feature type="active site" description="Schiff-base intermediate with substrate" evidence="12 14">
    <location>
        <position position="164"/>
    </location>
</feature>
<dbReference type="Proteomes" id="UP000194903">
    <property type="component" value="Unassembled WGS sequence"/>
</dbReference>
<keyword evidence="7 12" id="KW-0220">Diaminopimelate biosynthesis</keyword>
<evidence type="ECO:0000313" key="16">
    <source>
        <dbReference type="EMBL" id="OUM20183.1"/>
    </source>
</evidence>
<feature type="site" description="Part of a proton relay during catalysis" evidence="12">
    <location>
        <position position="47"/>
    </location>
</feature>
<dbReference type="InterPro" id="IPR005263">
    <property type="entry name" value="DapA"/>
</dbReference>
<evidence type="ECO:0000256" key="11">
    <source>
        <dbReference type="ARBA" id="ARBA00047836"/>
    </source>
</evidence>
<dbReference type="GO" id="GO:0019877">
    <property type="term" value="P:diaminopimelate biosynthetic process"/>
    <property type="evidence" value="ECO:0007669"/>
    <property type="project" value="UniProtKB-UniRule"/>
</dbReference>
<evidence type="ECO:0000256" key="5">
    <source>
        <dbReference type="ARBA" id="ARBA00022490"/>
    </source>
</evidence>
<dbReference type="PANTHER" id="PTHR12128">
    <property type="entry name" value="DIHYDRODIPICOLINATE SYNTHASE"/>
    <property type="match status" value="1"/>
</dbReference>
<evidence type="ECO:0000313" key="17">
    <source>
        <dbReference type="Proteomes" id="UP000194903"/>
    </source>
</evidence>
<evidence type="ECO:0000256" key="12">
    <source>
        <dbReference type="HAMAP-Rule" id="MF_00418"/>
    </source>
</evidence>
<reference evidence="16 17" key="1">
    <citation type="submission" date="2017-05" db="EMBL/GenBank/DDBJ databases">
        <title>Butyricicoccus porcorum sp. nov. a butyrate-producing bacterium from the swine intestinal tract.</title>
        <authorList>
            <person name="Trachsel J."/>
            <person name="Humphrey S."/>
            <person name="Allen H.K."/>
        </authorList>
    </citation>
    <scope>NUCLEOTIDE SEQUENCE [LARGE SCALE GENOMIC DNA]</scope>
    <source>
        <strain evidence="16">BB10</strain>
    </source>
</reference>
<dbReference type="PRINTS" id="PR00146">
    <property type="entry name" value="DHPICSNTHASE"/>
</dbReference>
<dbReference type="Pfam" id="PF00701">
    <property type="entry name" value="DHDPS"/>
    <property type="match status" value="1"/>
</dbReference>
<organism evidence="16 17">
    <name type="scientific">Butyricicoccus porcorum</name>
    <dbReference type="NCBI Taxonomy" id="1945634"/>
    <lineage>
        <taxon>Bacteria</taxon>
        <taxon>Bacillati</taxon>
        <taxon>Bacillota</taxon>
        <taxon>Clostridia</taxon>
        <taxon>Eubacteriales</taxon>
        <taxon>Butyricicoccaceae</taxon>
        <taxon>Butyricicoccus</taxon>
    </lineage>
</organism>
<feature type="binding site" evidence="12 15">
    <location>
        <position position="48"/>
    </location>
    <ligand>
        <name>pyruvate</name>
        <dbReference type="ChEBI" id="CHEBI:15361"/>
    </ligand>
</feature>
<sequence length="297" mass="32265">MKQPIFTGANVAIITPMTATGVNYPEFKRIIDDQINRGIDSITICGTTGEGSTLTDKEHKDTIQFCIDYVNGRVPVIAGTGSNDTRYAVELGKFASQAGADGLLTVTPYYNKTTQQGLIKHFYTLADATTTPIVVYNVPSRTGMTIKPETYFELSKHPNINGAKEASGDFSLLAEAMRLCGDELNFWSGNDDMIVPLMAMGGKGVISVLANVAPDIAHGIAQKCLDGQYAEAREMQIKYLDLINALFLEVNPIPVKMAMRFLGWDVGELRMPLCDMTDAHVAQLKAAMTEAGLKLAE</sequence>
<protein>
    <recommendedName>
        <fullName evidence="4 12">4-hydroxy-tetrahydrodipicolinate synthase</fullName>
        <shortName evidence="12">HTPA synthase</shortName>
        <ecNumber evidence="4 12">4.3.3.7</ecNumber>
    </recommendedName>
</protein>
<dbReference type="Gene3D" id="3.20.20.70">
    <property type="entry name" value="Aldolase class I"/>
    <property type="match status" value="1"/>
</dbReference>
<comment type="subunit">
    <text evidence="12">Homotetramer; dimer of dimers.</text>
</comment>
<evidence type="ECO:0000256" key="8">
    <source>
        <dbReference type="ARBA" id="ARBA00023154"/>
    </source>
</evidence>
<accession>A0A252F303</accession>
<keyword evidence="10 12" id="KW-0704">Schiff base</keyword>
<dbReference type="PIRSF" id="PIRSF001365">
    <property type="entry name" value="DHDPS"/>
    <property type="match status" value="1"/>
</dbReference>
<evidence type="ECO:0000256" key="9">
    <source>
        <dbReference type="ARBA" id="ARBA00023239"/>
    </source>
</evidence>
<dbReference type="SUPFAM" id="SSF51569">
    <property type="entry name" value="Aldolase"/>
    <property type="match status" value="1"/>
</dbReference>
<dbReference type="EMBL" id="NHOC01000007">
    <property type="protein sequence ID" value="OUM20183.1"/>
    <property type="molecule type" value="Genomic_DNA"/>
</dbReference>
<dbReference type="GO" id="GO:0008840">
    <property type="term" value="F:4-hydroxy-tetrahydrodipicolinate synthase activity"/>
    <property type="evidence" value="ECO:0007669"/>
    <property type="project" value="UniProtKB-UniRule"/>
</dbReference>
<comment type="caution">
    <text evidence="16">The sequence shown here is derived from an EMBL/GenBank/DDBJ whole genome shotgun (WGS) entry which is preliminary data.</text>
</comment>
<comment type="catalytic activity">
    <reaction evidence="11 12">
        <text>L-aspartate 4-semialdehyde + pyruvate = (2S,4S)-4-hydroxy-2,3,4,5-tetrahydrodipicolinate + H2O + H(+)</text>
        <dbReference type="Rhea" id="RHEA:34171"/>
        <dbReference type="ChEBI" id="CHEBI:15361"/>
        <dbReference type="ChEBI" id="CHEBI:15377"/>
        <dbReference type="ChEBI" id="CHEBI:15378"/>
        <dbReference type="ChEBI" id="CHEBI:67139"/>
        <dbReference type="ChEBI" id="CHEBI:537519"/>
        <dbReference type="EC" id="4.3.3.7"/>
    </reaction>
</comment>
<dbReference type="GO" id="GO:0005829">
    <property type="term" value="C:cytosol"/>
    <property type="evidence" value="ECO:0007669"/>
    <property type="project" value="TreeGrafter"/>
</dbReference>
<dbReference type="NCBIfam" id="TIGR00674">
    <property type="entry name" value="dapA"/>
    <property type="match status" value="1"/>
</dbReference>
<evidence type="ECO:0000256" key="10">
    <source>
        <dbReference type="ARBA" id="ARBA00023270"/>
    </source>
</evidence>
<dbReference type="CDD" id="cd00950">
    <property type="entry name" value="DHDPS"/>
    <property type="match status" value="1"/>
</dbReference>
<evidence type="ECO:0000256" key="6">
    <source>
        <dbReference type="ARBA" id="ARBA00022605"/>
    </source>
</evidence>
<proteinExistence type="inferred from homology"/>
<feature type="active site" description="Proton donor/acceptor" evidence="12 14">
    <location>
        <position position="136"/>
    </location>
</feature>
<comment type="caution">
    <text evidence="12">Was originally thought to be a dihydrodipicolinate synthase (DHDPS), catalyzing the condensation of (S)-aspartate-beta-semialdehyde [(S)-ASA] and pyruvate to dihydrodipicolinate (DHDP). However, it was shown in E.coli that the product of the enzymatic reaction is not dihydrodipicolinate but in fact (4S)-4-hydroxy-2,3,4,5-tetrahydro-(2S)-dipicolinic acid (HTPA), and that the consecutive dehydration reaction leading to DHDP is not spontaneous but catalyzed by DapB.</text>
</comment>
<keyword evidence="8 12" id="KW-0457">Lysine biosynthesis</keyword>
<evidence type="ECO:0000256" key="1">
    <source>
        <dbReference type="ARBA" id="ARBA00003294"/>
    </source>
</evidence>
<feature type="binding site" evidence="12 15">
    <location>
        <position position="206"/>
    </location>
    <ligand>
        <name>pyruvate</name>
        <dbReference type="ChEBI" id="CHEBI:15361"/>
    </ligand>
</feature>
<dbReference type="GO" id="GO:0009089">
    <property type="term" value="P:lysine biosynthetic process via diaminopimelate"/>
    <property type="evidence" value="ECO:0007669"/>
    <property type="project" value="UniProtKB-UniRule"/>
</dbReference>
<keyword evidence="9 12" id="KW-0456">Lyase</keyword>
<evidence type="ECO:0000256" key="14">
    <source>
        <dbReference type="PIRSR" id="PIRSR001365-1"/>
    </source>
</evidence>
<comment type="subcellular location">
    <subcellularLocation>
        <location evidence="12">Cytoplasm</location>
    </subcellularLocation>
</comment>
<dbReference type="RefSeq" id="WP_087020255.1">
    <property type="nucleotide sequence ID" value="NZ_CP178353.1"/>
</dbReference>
<comment type="function">
    <text evidence="1 12">Catalyzes the condensation of (S)-aspartate-beta-semialdehyde [(S)-ASA] and pyruvate to 4-hydroxy-tetrahydrodipicolinate (HTPA).</text>
</comment>
<dbReference type="InterPro" id="IPR013785">
    <property type="entry name" value="Aldolase_TIM"/>
</dbReference>
<dbReference type="OrthoDB" id="9782828at2"/>
<keyword evidence="5 12" id="KW-0963">Cytoplasm</keyword>
<dbReference type="AlphaFoldDB" id="A0A252F303"/>
<keyword evidence="17" id="KW-1185">Reference proteome</keyword>
<evidence type="ECO:0000256" key="2">
    <source>
        <dbReference type="ARBA" id="ARBA00005120"/>
    </source>
</evidence>
<gene>
    <name evidence="12" type="primary">dapA</name>
    <name evidence="16" type="ORF">CBW42_09045</name>
</gene>
<dbReference type="InterPro" id="IPR002220">
    <property type="entry name" value="DapA-like"/>
</dbReference>
<comment type="similarity">
    <text evidence="3 12 13">Belongs to the DapA family.</text>
</comment>
<dbReference type="HAMAP" id="MF_00418">
    <property type="entry name" value="DapA"/>
    <property type="match status" value="1"/>
</dbReference>
<dbReference type="PANTHER" id="PTHR12128:SF66">
    <property type="entry name" value="4-HYDROXY-2-OXOGLUTARATE ALDOLASE, MITOCHONDRIAL"/>
    <property type="match status" value="1"/>
</dbReference>
<dbReference type="EC" id="4.3.3.7" evidence="4 12"/>
<dbReference type="UniPathway" id="UPA00034">
    <property type="reaction ID" value="UER00017"/>
</dbReference>
<evidence type="ECO:0000256" key="15">
    <source>
        <dbReference type="PIRSR" id="PIRSR001365-2"/>
    </source>
</evidence>
<evidence type="ECO:0000256" key="4">
    <source>
        <dbReference type="ARBA" id="ARBA00012086"/>
    </source>
</evidence>
<dbReference type="SMART" id="SM01130">
    <property type="entry name" value="DHDPS"/>
    <property type="match status" value="1"/>
</dbReference>
<feature type="site" description="Part of a proton relay during catalysis" evidence="12">
    <location>
        <position position="110"/>
    </location>
</feature>
<evidence type="ECO:0000256" key="13">
    <source>
        <dbReference type="PIRNR" id="PIRNR001365"/>
    </source>
</evidence>
<evidence type="ECO:0000256" key="3">
    <source>
        <dbReference type="ARBA" id="ARBA00007592"/>
    </source>
</evidence>
<name>A0A252F303_9FIRM</name>